<dbReference type="Gene3D" id="2.60.120.260">
    <property type="entry name" value="Galactose-binding domain-like"/>
    <property type="match status" value="1"/>
</dbReference>
<proteinExistence type="predicted"/>
<sequence>MKWLIAVTLAFSLTLTGQAAFIVNGNFETGSLSPWSSVNTTISSNGNLPGSTFNAAFLVGNSTLTQILSLPAPGAYNLSFQLAFAGSDPSDVVNVTLGGVSAFHLTSSPSPGNYVSYTTTVNATITNPALQFSTTSNTHLYRLDNVDVTAASAAVVTPEPASLTSLGIGLAVLSCNRLLRRRKSHAEV</sequence>
<accession>A0A5C1A7G5</accession>
<evidence type="ECO:0008006" key="4">
    <source>
        <dbReference type="Google" id="ProtNLM"/>
    </source>
</evidence>
<reference evidence="3" key="1">
    <citation type="submission" date="2019-08" db="EMBL/GenBank/DDBJ databases">
        <title>Limnoglobus roseus gen. nov., sp. nov., a novel freshwater planctomycete with a giant genome from the family Gemmataceae.</title>
        <authorList>
            <person name="Kulichevskaya I.S."/>
            <person name="Naumoff D.G."/>
            <person name="Miroshnikov K."/>
            <person name="Ivanova A."/>
            <person name="Philippov D.A."/>
            <person name="Hakobyan A."/>
            <person name="Rijpstra I.C."/>
            <person name="Sinninghe Damste J.S."/>
            <person name="Liesack W."/>
            <person name="Dedysh S.N."/>
        </authorList>
    </citation>
    <scope>NUCLEOTIDE SEQUENCE [LARGE SCALE GENOMIC DNA]</scope>
    <source>
        <strain evidence="3">PX52</strain>
    </source>
</reference>
<evidence type="ECO:0000313" key="2">
    <source>
        <dbReference type="EMBL" id="QEL14147.1"/>
    </source>
</evidence>
<dbReference type="KEGG" id="lrs:PX52LOC_01017"/>
<gene>
    <name evidence="2" type="ORF">PX52LOC_01017</name>
</gene>
<protein>
    <recommendedName>
        <fullName evidence="4">PEP-CTERM sorting domain-containing protein</fullName>
    </recommendedName>
</protein>
<feature type="chain" id="PRO_5023046294" description="PEP-CTERM sorting domain-containing protein" evidence="1">
    <location>
        <begin position="20"/>
        <end position="188"/>
    </location>
</feature>
<dbReference type="RefSeq" id="WP_149109062.1">
    <property type="nucleotide sequence ID" value="NZ_CP042425.1"/>
</dbReference>
<evidence type="ECO:0000313" key="3">
    <source>
        <dbReference type="Proteomes" id="UP000324974"/>
    </source>
</evidence>
<name>A0A5C1A7G5_9BACT</name>
<dbReference type="EMBL" id="CP042425">
    <property type="protein sequence ID" value="QEL14147.1"/>
    <property type="molecule type" value="Genomic_DNA"/>
</dbReference>
<dbReference type="AlphaFoldDB" id="A0A5C1A7G5"/>
<keyword evidence="3" id="KW-1185">Reference proteome</keyword>
<dbReference type="Proteomes" id="UP000324974">
    <property type="component" value="Chromosome"/>
</dbReference>
<feature type="signal peptide" evidence="1">
    <location>
        <begin position="1"/>
        <end position="19"/>
    </location>
</feature>
<dbReference type="OrthoDB" id="8772239at2"/>
<evidence type="ECO:0000256" key="1">
    <source>
        <dbReference type="SAM" id="SignalP"/>
    </source>
</evidence>
<organism evidence="2 3">
    <name type="scientific">Limnoglobus roseus</name>
    <dbReference type="NCBI Taxonomy" id="2598579"/>
    <lineage>
        <taxon>Bacteria</taxon>
        <taxon>Pseudomonadati</taxon>
        <taxon>Planctomycetota</taxon>
        <taxon>Planctomycetia</taxon>
        <taxon>Gemmatales</taxon>
        <taxon>Gemmataceae</taxon>
        <taxon>Limnoglobus</taxon>
    </lineage>
</organism>
<keyword evidence="1" id="KW-0732">Signal</keyword>